<dbReference type="SUPFAM" id="SSF56112">
    <property type="entry name" value="Protein kinase-like (PK-like)"/>
    <property type="match status" value="1"/>
</dbReference>
<evidence type="ECO:0000313" key="10">
    <source>
        <dbReference type="Proteomes" id="UP000464378"/>
    </source>
</evidence>
<dbReference type="PROSITE" id="PS00108">
    <property type="entry name" value="PROTEIN_KINASE_ST"/>
    <property type="match status" value="1"/>
</dbReference>
<dbReference type="InterPro" id="IPR011009">
    <property type="entry name" value="Kinase-like_dom_sf"/>
</dbReference>
<dbReference type="EMBL" id="LR586016">
    <property type="protein sequence ID" value="VIP05723.1"/>
    <property type="molecule type" value="Genomic_DNA"/>
</dbReference>
<keyword evidence="2 5" id="KW-0547">Nucleotide-binding</keyword>
<dbReference type="GO" id="GO:0004674">
    <property type="term" value="F:protein serine/threonine kinase activity"/>
    <property type="evidence" value="ECO:0007669"/>
    <property type="project" value="UniProtKB-KW"/>
</dbReference>
<feature type="transmembrane region" description="Helical" evidence="7">
    <location>
        <begin position="762"/>
        <end position="782"/>
    </location>
</feature>
<feature type="region of interest" description="Disordered" evidence="6">
    <location>
        <begin position="78"/>
        <end position="127"/>
    </location>
</feature>
<dbReference type="InterPro" id="IPR008271">
    <property type="entry name" value="Ser/Thr_kinase_AS"/>
</dbReference>
<evidence type="ECO:0000256" key="7">
    <source>
        <dbReference type="SAM" id="Phobius"/>
    </source>
</evidence>
<name>A0A6C2YX67_9BACT</name>
<dbReference type="GO" id="GO:0005524">
    <property type="term" value="F:ATP binding"/>
    <property type="evidence" value="ECO:0007669"/>
    <property type="project" value="UniProtKB-UniRule"/>
</dbReference>
<dbReference type="CDD" id="cd14014">
    <property type="entry name" value="STKc_PknB_like"/>
    <property type="match status" value="1"/>
</dbReference>
<dbReference type="EMBL" id="LR593887">
    <property type="protein sequence ID" value="VTS08802.1"/>
    <property type="molecule type" value="Genomic_DNA"/>
</dbReference>
<evidence type="ECO:0000256" key="3">
    <source>
        <dbReference type="ARBA" id="ARBA00022777"/>
    </source>
</evidence>
<dbReference type="PANTHER" id="PTHR43289">
    <property type="entry name" value="MITOGEN-ACTIVATED PROTEIN KINASE KINASE KINASE 20-RELATED"/>
    <property type="match status" value="1"/>
</dbReference>
<evidence type="ECO:0000256" key="4">
    <source>
        <dbReference type="ARBA" id="ARBA00022840"/>
    </source>
</evidence>
<sequence>MSEPTPPPDGNAQSGPRSSLPPTSEQSIPNPLAHTEAHPSAEISGFSVWQTLESDSIGSGDERIKRLSRYISQYSLEIPPSDDSAAQSAAAGGGAAAAAESGKHSLPTAAKAPAERANRPAPRMARTRPIAPGYRILRHLGEGTYGSVWLAEEELTSVRVAIKFFAHGTDRQWQKLQDDMQMLARTDGAPGIVQLRTANPENDPPYYVISYAENGSLAQLLEKGPLPVAEALRLFTAMTRSMAYVHAKGIRHCDLKPGNVLLDARNEPLIADFGQAHLANDARPTLGTYFYMAPEQATLEAKIADSRWDVYGLGAVLYEMLTRDLPRFEGTLIDRLRRTTNLNSRLELYRQQITNSPRPRKHRQIPGVDRALANIIERCLEIDPEKRFREAGEVLAALQQREVMRRRRSLAYFGIGLSVLLIGIIGWVSVAVGSKLLDHTREELTRSLLESNQSTAKIAANGLEQIFQERVSTIEEFAKNDPVFRKRFAEMHEKMSAAKDRVPAEALTPEDRAFLGQWVHHHYHHAGGKSFFSSGLSLVMAIQDQAYIVARLTREGEIEPYQGNEAYYQRNWAWRDWFNGSGDQDNPDFRAFPIQSTHISQPYQSQASDGSMLITLSTPIRASEDGPILGLILSGINLTGFYQWIDSAFRAHGPGNTVRAAFPVVVNDRGQVLKHDRIRDVRDMDDPQWLLRPQDWNQPRTRERIPDYQDPLDPEHAYLAGVARFQPAPDDLGYQDWMVIVQTQQETALAPLRELRNTLISAGWFLLGIVGVLLGGVWWWLFRLMRQTEPEASSR</sequence>
<dbReference type="Pfam" id="PF00069">
    <property type="entry name" value="Pkinase"/>
    <property type="match status" value="1"/>
</dbReference>
<feature type="transmembrane region" description="Helical" evidence="7">
    <location>
        <begin position="410"/>
        <end position="432"/>
    </location>
</feature>
<feature type="region of interest" description="Disordered" evidence="6">
    <location>
        <begin position="1"/>
        <end position="39"/>
    </location>
</feature>
<feature type="binding site" evidence="5">
    <location>
        <position position="163"/>
    </location>
    <ligand>
        <name>ATP</name>
        <dbReference type="ChEBI" id="CHEBI:30616"/>
    </ligand>
</feature>
<keyword evidence="7" id="KW-0472">Membrane</keyword>
<dbReference type="InterPro" id="IPR000719">
    <property type="entry name" value="Prot_kinase_dom"/>
</dbReference>
<dbReference type="CDD" id="cd18773">
    <property type="entry name" value="PDC1_HK_sensor"/>
    <property type="match status" value="1"/>
</dbReference>
<dbReference type="PROSITE" id="PS50011">
    <property type="entry name" value="PROTEIN_KINASE_DOM"/>
    <property type="match status" value="1"/>
</dbReference>
<dbReference type="KEGG" id="tim:GMBLW1_34700"/>
<evidence type="ECO:0000259" key="8">
    <source>
        <dbReference type="PROSITE" id="PS50011"/>
    </source>
</evidence>
<dbReference type="PANTHER" id="PTHR43289:SF6">
    <property type="entry name" value="SERINE_THREONINE-PROTEIN KINASE NEKL-3"/>
    <property type="match status" value="1"/>
</dbReference>
<feature type="compositionally biased region" description="Polar residues" evidence="6">
    <location>
        <begin position="11"/>
        <end position="29"/>
    </location>
</feature>
<keyword evidence="9" id="KW-0723">Serine/threonine-protein kinase</keyword>
<dbReference type="RefSeq" id="WP_162660905.1">
    <property type="nucleotide sequence ID" value="NZ_LR593887.1"/>
</dbReference>
<protein>
    <recommendedName>
        <fullName evidence="8">Protein kinase domain-containing protein</fullName>
    </recommendedName>
</protein>
<keyword evidence="7" id="KW-1133">Transmembrane helix</keyword>
<evidence type="ECO:0000256" key="2">
    <source>
        <dbReference type="ARBA" id="ARBA00022741"/>
    </source>
</evidence>
<evidence type="ECO:0000256" key="1">
    <source>
        <dbReference type="ARBA" id="ARBA00022679"/>
    </source>
</evidence>
<feature type="compositionally biased region" description="Low complexity" evidence="6">
    <location>
        <begin position="84"/>
        <end position="100"/>
    </location>
</feature>
<accession>A0A6C2YX67</accession>
<dbReference type="AlphaFoldDB" id="A0A6C2YX67"/>
<proteinExistence type="predicted"/>
<keyword evidence="1" id="KW-0808">Transferase</keyword>
<keyword evidence="4 5" id="KW-0067">ATP-binding</keyword>
<evidence type="ECO:0000256" key="5">
    <source>
        <dbReference type="PROSITE-ProRule" id="PRU10141"/>
    </source>
</evidence>
<dbReference type="InParanoid" id="A0A6C2YX67"/>
<keyword evidence="3 9" id="KW-0418">Kinase</keyword>
<dbReference type="Proteomes" id="UP000464378">
    <property type="component" value="Chromosome"/>
</dbReference>
<keyword evidence="7" id="KW-0812">Transmembrane</keyword>
<keyword evidence="10" id="KW-1185">Reference proteome</keyword>
<dbReference type="Gene3D" id="1.10.510.10">
    <property type="entry name" value="Transferase(Phosphotransferase) domain 1"/>
    <property type="match status" value="1"/>
</dbReference>
<dbReference type="InterPro" id="IPR017441">
    <property type="entry name" value="Protein_kinase_ATP_BS"/>
</dbReference>
<gene>
    <name evidence="9" type="ORF">GMBLW1_34700</name>
</gene>
<dbReference type="PROSITE" id="PS00107">
    <property type="entry name" value="PROTEIN_KINASE_ATP"/>
    <property type="match status" value="1"/>
</dbReference>
<dbReference type="SMART" id="SM00220">
    <property type="entry name" value="S_TKc"/>
    <property type="match status" value="1"/>
</dbReference>
<evidence type="ECO:0000313" key="9">
    <source>
        <dbReference type="EMBL" id="VIP05723.1"/>
    </source>
</evidence>
<organism evidence="9">
    <name type="scientific">Tuwongella immobilis</name>
    <dbReference type="NCBI Taxonomy" id="692036"/>
    <lineage>
        <taxon>Bacteria</taxon>
        <taxon>Pseudomonadati</taxon>
        <taxon>Planctomycetota</taxon>
        <taxon>Planctomycetia</taxon>
        <taxon>Gemmatales</taxon>
        <taxon>Gemmataceae</taxon>
        <taxon>Tuwongella</taxon>
    </lineage>
</organism>
<feature type="domain" description="Protein kinase" evidence="8">
    <location>
        <begin position="134"/>
        <end position="404"/>
    </location>
</feature>
<reference evidence="9" key="1">
    <citation type="submission" date="2019-04" db="EMBL/GenBank/DDBJ databases">
        <authorList>
            <consortium name="Science for Life Laboratories"/>
        </authorList>
    </citation>
    <scope>NUCLEOTIDE SEQUENCE</scope>
    <source>
        <strain evidence="9">MBLW1</strain>
    </source>
</reference>
<evidence type="ECO:0000256" key="6">
    <source>
        <dbReference type="SAM" id="MobiDB-lite"/>
    </source>
</evidence>